<dbReference type="Pfam" id="PF13614">
    <property type="entry name" value="AAA_31"/>
    <property type="match status" value="1"/>
</dbReference>
<evidence type="ECO:0000313" key="2">
    <source>
        <dbReference type="EMBL" id="RED97526.1"/>
    </source>
</evidence>
<dbReference type="InterPro" id="IPR027417">
    <property type="entry name" value="P-loop_NTPase"/>
</dbReference>
<reference evidence="2 3" key="1">
    <citation type="submission" date="2018-07" db="EMBL/GenBank/DDBJ databases">
        <title>Genomic Encyclopedia of Type Strains, Phase IV (KMG-IV): sequencing the most valuable type-strain genomes for metagenomic binning, comparative biology and taxonomic classification.</title>
        <authorList>
            <person name="Goeker M."/>
        </authorList>
    </citation>
    <scope>NUCLEOTIDE SEQUENCE [LARGE SCALE GENOMIC DNA]</scope>
    <source>
        <strain evidence="2 3">DSM 4134</strain>
    </source>
</reference>
<evidence type="ECO:0000313" key="3">
    <source>
        <dbReference type="Proteomes" id="UP000256779"/>
    </source>
</evidence>
<dbReference type="InterPro" id="IPR050678">
    <property type="entry name" value="DNA_Partitioning_ATPase"/>
</dbReference>
<organism evidence="2 3">
    <name type="scientific">Marinoscillum furvescens DSM 4134</name>
    <dbReference type="NCBI Taxonomy" id="1122208"/>
    <lineage>
        <taxon>Bacteria</taxon>
        <taxon>Pseudomonadati</taxon>
        <taxon>Bacteroidota</taxon>
        <taxon>Cytophagia</taxon>
        <taxon>Cytophagales</taxon>
        <taxon>Reichenbachiellaceae</taxon>
        <taxon>Marinoscillum</taxon>
    </lineage>
</organism>
<dbReference type="OrthoDB" id="9815116at2"/>
<dbReference type="PANTHER" id="PTHR13696:SF99">
    <property type="entry name" value="COBYRINIC ACID AC-DIAMIDE SYNTHASE"/>
    <property type="match status" value="1"/>
</dbReference>
<dbReference type="SUPFAM" id="SSF52540">
    <property type="entry name" value="P-loop containing nucleoside triphosphate hydrolases"/>
    <property type="match status" value="1"/>
</dbReference>
<feature type="domain" description="AAA" evidence="1">
    <location>
        <begin position="4"/>
        <end position="168"/>
    </location>
</feature>
<accession>A0A3D9L2B4</accession>
<dbReference type="AlphaFoldDB" id="A0A3D9L2B4"/>
<comment type="caution">
    <text evidence="2">The sequence shown here is derived from an EMBL/GenBank/DDBJ whole genome shotgun (WGS) entry which is preliminary data.</text>
</comment>
<sequence length="271" mass="30045">MSHSIAIYNFKGGVGKTTTAINLGISWSRSFKVLLIDFDPQSNLSNSISISRSRQTTYSAVKNILHDHPLNLEPTEITPYLHLIHGDFLMTEFESNNQFISFGSSIISDLISQVKGDYDFIIMDCPTNFGVLVKSIIRSSQNILIPAIADNFSITGIQQLMTYIAASNNDSLNILGIFFNMFNGQLKLSQEKFNDAKQKFGQLILENTVSRSIKVGEANDIGQSVSEYSPDNSAAKDFVKLSDELLAKFHTTSLNEDFIIPDLLETISKGV</sequence>
<protein>
    <submittedName>
        <fullName evidence="2">Chromosome partitioning protein</fullName>
    </submittedName>
</protein>
<dbReference type="EMBL" id="QREG01000012">
    <property type="protein sequence ID" value="RED97526.1"/>
    <property type="molecule type" value="Genomic_DNA"/>
</dbReference>
<keyword evidence="3" id="KW-1185">Reference proteome</keyword>
<proteinExistence type="predicted"/>
<gene>
    <name evidence="2" type="ORF">C7460_112136</name>
</gene>
<dbReference type="Proteomes" id="UP000256779">
    <property type="component" value="Unassembled WGS sequence"/>
</dbReference>
<name>A0A3D9L2B4_MARFU</name>
<dbReference type="InterPro" id="IPR025669">
    <property type="entry name" value="AAA_dom"/>
</dbReference>
<dbReference type="Gene3D" id="3.40.50.300">
    <property type="entry name" value="P-loop containing nucleotide triphosphate hydrolases"/>
    <property type="match status" value="1"/>
</dbReference>
<evidence type="ECO:0000259" key="1">
    <source>
        <dbReference type="Pfam" id="PF13614"/>
    </source>
</evidence>
<dbReference type="PANTHER" id="PTHR13696">
    <property type="entry name" value="P-LOOP CONTAINING NUCLEOSIDE TRIPHOSPHATE HYDROLASE"/>
    <property type="match status" value="1"/>
</dbReference>
<dbReference type="CDD" id="cd02042">
    <property type="entry name" value="ParAB_family"/>
    <property type="match status" value="1"/>
</dbReference>
<dbReference type="RefSeq" id="WP_115868679.1">
    <property type="nucleotide sequence ID" value="NZ_QREG01000012.1"/>
</dbReference>